<keyword evidence="1" id="KW-0812">Transmembrane</keyword>
<feature type="transmembrane region" description="Helical" evidence="1">
    <location>
        <begin position="155"/>
        <end position="177"/>
    </location>
</feature>
<feature type="transmembrane region" description="Helical" evidence="1">
    <location>
        <begin position="126"/>
        <end position="148"/>
    </location>
</feature>
<feature type="transmembrane region" description="Helical" evidence="1">
    <location>
        <begin position="197"/>
        <end position="214"/>
    </location>
</feature>
<name>A0A2J6TJF4_9HELO</name>
<evidence type="ECO:0008006" key="4">
    <source>
        <dbReference type="Google" id="ProtNLM"/>
    </source>
</evidence>
<dbReference type="RefSeq" id="XP_024740022.1">
    <property type="nucleotide sequence ID" value="XM_024886553.1"/>
</dbReference>
<dbReference type="InParanoid" id="A0A2J6TJF4"/>
<protein>
    <recommendedName>
        <fullName evidence="4">Pali-domain-containing protein</fullName>
    </recommendedName>
</protein>
<dbReference type="AlphaFoldDB" id="A0A2J6TJF4"/>
<gene>
    <name evidence="2" type="ORF">K444DRAFT_661200</name>
</gene>
<organism evidence="2 3">
    <name type="scientific">Hyaloscypha bicolor E</name>
    <dbReference type="NCBI Taxonomy" id="1095630"/>
    <lineage>
        <taxon>Eukaryota</taxon>
        <taxon>Fungi</taxon>
        <taxon>Dikarya</taxon>
        <taxon>Ascomycota</taxon>
        <taxon>Pezizomycotina</taxon>
        <taxon>Leotiomycetes</taxon>
        <taxon>Helotiales</taxon>
        <taxon>Hyaloscyphaceae</taxon>
        <taxon>Hyaloscypha</taxon>
        <taxon>Hyaloscypha bicolor</taxon>
    </lineage>
</organism>
<dbReference type="OrthoDB" id="3556237at2759"/>
<keyword evidence="1" id="KW-1133">Transmembrane helix</keyword>
<evidence type="ECO:0000256" key="1">
    <source>
        <dbReference type="SAM" id="Phobius"/>
    </source>
</evidence>
<reference evidence="2 3" key="1">
    <citation type="submission" date="2016-04" db="EMBL/GenBank/DDBJ databases">
        <title>A degradative enzymes factory behind the ericoid mycorrhizal symbiosis.</title>
        <authorList>
            <consortium name="DOE Joint Genome Institute"/>
            <person name="Martino E."/>
            <person name="Morin E."/>
            <person name="Grelet G."/>
            <person name="Kuo A."/>
            <person name="Kohler A."/>
            <person name="Daghino S."/>
            <person name="Barry K."/>
            <person name="Choi C."/>
            <person name="Cichocki N."/>
            <person name="Clum A."/>
            <person name="Copeland A."/>
            <person name="Hainaut M."/>
            <person name="Haridas S."/>
            <person name="Labutti K."/>
            <person name="Lindquist E."/>
            <person name="Lipzen A."/>
            <person name="Khouja H.-R."/>
            <person name="Murat C."/>
            <person name="Ohm R."/>
            <person name="Olson A."/>
            <person name="Spatafora J."/>
            <person name="Veneault-Fourrey C."/>
            <person name="Henrissat B."/>
            <person name="Grigoriev I."/>
            <person name="Martin F."/>
            <person name="Perotto S."/>
        </authorList>
    </citation>
    <scope>NUCLEOTIDE SEQUENCE [LARGE SCALE GENOMIC DNA]</scope>
    <source>
        <strain evidence="2 3">E</strain>
    </source>
</reference>
<dbReference type="Proteomes" id="UP000235371">
    <property type="component" value="Unassembled WGS sequence"/>
</dbReference>
<dbReference type="GeneID" id="36594630"/>
<evidence type="ECO:0000313" key="2">
    <source>
        <dbReference type="EMBL" id="PMD63118.1"/>
    </source>
</evidence>
<dbReference type="EMBL" id="KZ613782">
    <property type="protein sequence ID" value="PMD63118.1"/>
    <property type="molecule type" value="Genomic_DNA"/>
</dbReference>
<keyword evidence="3" id="KW-1185">Reference proteome</keyword>
<sequence>MKFSASHPWFLLFNLGAIGLTICVLSGCRTSSESKYYLYRADGPNLTHAMDSNCTSCNFSTVPDIYMFGLSGVCRSTNKTINCQRNFLHSFNISAATFADIAPSNTSEFTSAASINHSLVRRLSDAVGAILILSVILSFSFIPLSLSLESGFSKILLIFLAFDACALFSALCMIYSIFRNEIAGAYAATPNVDPINWPVSFGLGVWLLAGAFGCRLLSNPILFIGFVALLLAVVLIPIAILLACCCGGAEYEVIVVPLSDFVV</sequence>
<accession>A0A2J6TJF4</accession>
<proteinExistence type="predicted"/>
<dbReference type="PROSITE" id="PS51257">
    <property type="entry name" value="PROKAR_LIPOPROTEIN"/>
    <property type="match status" value="1"/>
</dbReference>
<keyword evidence="1" id="KW-0472">Membrane</keyword>
<evidence type="ECO:0000313" key="3">
    <source>
        <dbReference type="Proteomes" id="UP000235371"/>
    </source>
</evidence>
<feature type="transmembrane region" description="Helical" evidence="1">
    <location>
        <begin position="221"/>
        <end position="243"/>
    </location>
</feature>